<feature type="signal peptide" evidence="3">
    <location>
        <begin position="1"/>
        <end position="38"/>
    </location>
</feature>
<dbReference type="Pfam" id="PF02585">
    <property type="entry name" value="PIG-L"/>
    <property type="match status" value="1"/>
</dbReference>
<dbReference type="EMBL" id="QSKO01000014">
    <property type="protein sequence ID" value="RHE73628.1"/>
    <property type="molecule type" value="Genomic_DNA"/>
</dbReference>
<name>A0A414KCQ0_9FIRM</name>
<evidence type="ECO:0000313" key="5">
    <source>
        <dbReference type="Proteomes" id="UP000283928"/>
    </source>
</evidence>
<evidence type="ECO:0000313" key="4">
    <source>
        <dbReference type="EMBL" id="RHE73628.1"/>
    </source>
</evidence>
<protein>
    <recommendedName>
        <fullName evidence="6">Toxin A</fullName>
    </recommendedName>
</protein>
<dbReference type="Pfam" id="PF19127">
    <property type="entry name" value="Choline_bind_3"/>
    <property type="match status" value="1"/>
</dbReference>
<dbReference type="PROSITE" id="PS51170">
    <property type="entry name" value="CW"/>
    <property type="match status" value="2"/>
</dbReference>
<sequence length="460" mass="53525">MQMKFESVNKMKSKMKKSLFVTLIICVLFAMSALSVQAAGKTGWVRKGTTYKYKVNNTYVKNEVKKIKKYYYYFDKKGVRKTGWVKYKKDRYYFDRKTARAYTGKKAVNNKLYIFGKDGRLVKKKGLYKYGKTQVYINKNGSLATGLVKIKGKWYWFENNGVLSRKSGIHKWKNNTYYLNKGRFVTGWATVGSNKYYFGADGKMATNKYIQTSGQTYYVDASGRMKKNCWYNGQYFNNKGQLEKNATKYDPETTEGQVTKEMLDELPLSNCTKLMVVAHPDDETLWGGAHLTEGGWFVVCLTNGYNEVRKNEFYEVIKEFGCEGMILSYPDLLANGQRSTWTTECTSIAKDLNTVLKYKHWGMVATHNPNGEYGHIHHKMTSKLVTEEFYKTYWGTNLYYFGKWYSKRTLPAMTDYLREVPEEALQKKEEALNLYASQKGAVNSNCHMDKYENWIRATDW</sequence>
<gene>
    <name evidence="4" type="ORF">DW723_10795</name>
</gene>
<feature type="repeat" description="Cell wall-binding" evidence="2">
    <location>
        <begin position="185"/>
        <end position="204"/>
    </location>
</feature>
<dbReference type="Gene3D" id="2.10.270.10">
    <property type="entry name" value="Cholin Binding"/>
    <property type="match status" value="2"/>
</dbReference>
<keyword evidence="3" id="KW-0732">Signal</keyword>
<dbReference type="GO" id="GO:0016811">
    <property type="term" value="F:hydrolase activity, acting on carbon-nitrogen (but not peptide) bonds, in linear amides"/>
    <property type="evidence" value="ECO:0007669"/>
    <property type="project" value="TreeGrafter"/>
</dbReference>
<evidence type="ECO:0000256" key="3">
    <source>
        <dbReference type="SAM" id="SignalP"/>
    </source>
</evidence>
<dbReference type="InterPro" id="IPR024078">
    <property type="entry name" value="LmbE-like_dom_sf"/>
</dbReference>
<dbReference type="InterPro" id="IPR018337">
    <property type="entry name" value="Cell_wall/Cho-bd_repeat"/>
</dbReference>
<dbReference type="Gene3D" id="3.40.50.10320">
    <property type="entry name" value="LmbE-like"/>
    <property type="match status" value="1"/>
</dbReference>
<evidence type="ECO:0000256" key="2">
    <source>
        <dbReference type="PROSITE-ProRule" id="PRU00591"/>
    </source>
</evidence>
<dbReference type="SUPFAM" id="SSF102588">
    <property type="entry name" value="LmbE-like"/>
    <property type="match status" value="1"/>
</dbReference>
<dbReference type="Pfam" id="PF01473">
    <property type="entry name" value="Choline_bind_1"/>
    <property type="match status" value="2"/>
</dbReference>
<organism evidence="4 5">
    <name type="scientific">Blautia obeum</name>
    <dbReference type="NCBI Taxonomy" id="40520"/>
    <lineage>
        <taxon>Bacteria</taxon>
        <taxon>Bacillati</taxon>
        <taxon>Bacillota</taxon>
        <taxon>Clostridia</taxon>
        <taxon>Lachnospirales</taxon>
        <taxon>Lachnospiraceae</taxon>
        <taxon>Blautia</taxon>
    </lineage>
</organism>
<dbReference type="PANTHER" id="PTHR12993:SF11">
    <property type="entry name" value="N-ACETYLGLUCOSAMINYL-PHOSPHATIDYLINOSITOL DE-N-ACETYLASE"/>
    <property type="match status" value="1"/>
</dbReference>
<feature type="chain" id="PRO_5019470011" description="Toxin A" evidence="3">
    <location>
        <begin position="39"/>
        <end position="460"/>
    </location>
</feature>
<dbReference type="SUPFAM" id="SSF69360">
    <property type="entry name" value="Cell wall binding repeat"/>
    <property type="match status" value="1"/>
</dbReference>
<accession>A0A414KCQ0</accession>
<feature type="repeat" description="Cell wall-binding" evidence="2">
    <location>
        <begin position="144"/>
        <end position="163"/>
    </location>
</feature>
<dbReference type="Proteomes" id="UP000283928">
    <property type="component" value="Unassembled WGS sequence"/>
</dbReference>
<evidence type="ECO:0008006" key="6">
    <source>
        <dbReference type="Google" id="ProtNLM"/>
    </source>
</evidence>
<evidence type="ECO:0000256" key="1">
    <source>
        <dbReference type="ARBA" id="ARBA00022737"/>
    </source>
</evidence>
<dbReference type="PANTHER" id="PTHR12993">
    <property type="entry name" value="N-ACETYLGLUCOSAMINYL-PHOSPHATIDYLINOSITOL DE-N-ACETYLASE-RELATED"/>
    <property type="match status" value="1"/>
</dbReference>
<keyword evidence="1" id="KW-0677">Repeat</keyword>
<proteinExistence type="predicted"/>
<reference evidence="4 5" key="1">
    <citation type="submission" date="2018-08" db="EMBL/GenBank/DDBJ databases">
        <title>A genome reference for cultivated species of the human gut microbiota.</title>
        <authorList>
            <person name="Zou Y."/>
            <person name="Xue W."/>
            <person name="Luo G."/>
        </authorList>
    </citation>
    <scope>NUCLEOTIDE SEQUENCE [LARGE SCALE GENOMIC DNA]</scope>
    <source>
        <strain evidence="4 5">AM27-32LB</strain>
    </source>
</reference>
<comment type="caution">
    <text evidence="4">The sequence shown here is derived from an EMBL/GenBank/DDBJ whole genome shotgun (WGS) entry which is preliminary data.</text>
</comment>
<dbReference type="InterPro" id="IPR003737">
    <property type="entry name" value="GlcNAc_PI_deacetylase-related"/>
</dbReference>
<dbReference type="AlphaFoldDB" id="A0A414KCQ0"/>